<dbReference type="SUPFAM" id="SSF51735">
    <property type="entry name" value="NAD(P)-binding Rossmann-fold domains"/>
    <property type="match status" value="2"/>
</dbReference>
<proteinExistence type="inferred from homology"/>
<protein>
    <submittedName>
        <fullName evidence="5">UDP-N-acetylglucosamine 4,6-dehydratase</fullName>
        <ecNumber evidence="5">4.2.1.-</ecNumber>
    </submittedName>
</protein>
<feature type="domain" description="Polysaccharide biosynthesis protein CapD-like" evidence="4">
    <location>
        <begin position="293"/>
        <end position="571"/>
    </location>
</feature>
<dbReference type="Gene3D" id="3.40.50.720">
    <property type="entry name" value="NAD(P)-binding Rossmann-like Domain"/>
    <property type="match status" value="2"/>
</dbReference>
<evidence type="ECO:0000256" key="2">
    <source>
        <dbReference type="SAM" id="MobiDB-lite"/>
    </source>
</evidence>
<sequence>MTATSARPRFDHLPPLARHLLLILWDSLSWVLALLGFLLVRYDFGLSNAQWNWVLLFTGIAVVLQVGAGLVTQNYLGRNRVGSFSDVGWTGVLVTGIALVIGLALSVVSMNFPRGVALTLPPLALLFMLAGRFTVRNMTDTGPRADVKDAVPALVYGAGNAGHQIAQLMRQAEEPPYRIVGFLDDDKGKARLRVHGHKVRGRGKDLAAVAEKQGAEAVIYAISRADAAHVDNVSKVCEDKGLDLIMVPPLREMVGGQVTLGSLRHLNVTDLLGRRPIKTDLTSISDYVTGKVVLVTGAGGSIGSELAVQLHRLGPKKLLLLDRDESALHGVQLDIYGNGLLDTDDIVLCDIRDTEALQAVFERHRPEVVFHAAALKHLPMLERFPLEGWRTNVLGTRNVLQAAHSVGVERFVNVSTDKAAAPTSVLGATKRLAERLTAWYANEYGVPYLSVRFGNVLGSRGSVLISFRNQIEKGGPVTVTHPDVTRYFMTIPEACELVLQAGAIGRPGDVLVLDMGQPVKILDVAKRMIAESGQDIEINFTGLRPGEKMHEVLFSNAEAGATSEHPLISEVQVPALDPVDVAAVPDGRDAVLGMITEEPTADATPADKAADEPAATDHHETETTGNDQTGLRP</sequence>
<name>A0A1R4J8P8_9MICC</name>
<evidence type="ECO:0000313" key="6">
    <source>
        <dbReference type="Proteomes" id="UP000196230"/>
    </source>
</evidence>
<dbReference type="EC" id="4.2.1.-" evidence="5"/>
<gene>
    <name evidence="5" type="ORF">FM125_07145</name>
</gene>
<dbReference type="PANTHER" id="PTHR43318">
    <property type="entry name" value="UDP-N-ACETYLGLUCOSAMINE 4,6-DEHYDRATASE"/>
    <property type="match status" value="1"/>
</dbReference>
<feature type="transmembrane region" description="Helical" evidence="3">
    <location>
        <begin position="88"/>
        <end position="108"/>
    </location>
</feature>
<dbReference type="Pfam" id="PF13727">
    <property type="entry name" value="CoA_binding_3"/>
    <property type="match status" value="1"/>
</dbReference>
<dbReference type="GO" id="GO:0016829">
    <property type="term" value="F:lyase activity"/>
    <property type="evidence" value="ECO:0007669"/>
    <property type="project" value="UniProtKB-KW"/>
</dbReference>
<evidence type="ECO:0000259" key="4">
    <source>
        <dbReference type="Pfam" id="PF02719"/>
    </source>
</evidence>
<dbReference type="Proteomes" id="UP000196230">
    <property type="component" value="Unassembled WGS sequence"/>
</dbReference>
<feature type="transmembrane region" description="Helical" evidence="3">
    <location>
        <begin position="115"/>
        <end position="135"/>
    </location>
</feature>
<accession>A0A1R4J8P8</accession>
<dbReference type="InterPro" id="IPR036291">
    <property type="entry name" value="NAD(P)-bd_dom_sf"/>
</dbReference>
<feature type="transmembrane region" description="Helical" evidence="3">
    <location>
        <begin position="20"/>
        <end position="40"/>
    </location>
</feature>
<organism evidence="5 6">
    <name type="scientific">Micrococcus lylae</name>
    <dbReference type="NCBI Taxonomy" id="1273"/>
    <lineage>
        <taxon>Bacteria</taxon>
        <taxon>Bacillati</taxon>
        <taxon>Actinomycetota</taxon>
        <taxon>Actinomycetes</taxon>
        <taxon>Micrococcales</taxon>
        <taxon>Micrococcaceae</taxon>
        <taxon>Micrococcus</taxon>
    </lineage>
</organism>
<dbReference type="Pfam" id="PF02719">
    <property type="entry name" value="Polysacc_synt_2"/>
    <property type="match status" value="1"/>
</dbReference>
<evidence type="ECO:0000256" key="1">
    <source>
        <dbReference type="ARBA" id="ARBA00007430"/>
    </source>
</evidence>
<reference evidence="5 6" key="1">
    <citation type="submission" date="2017-02" db="EMBL/GenBank/DDBJ databases">
        <authorList>
            <person name="Peterson S.W."/>
        </authorList>
    </citation>
    <scope>NUCLEOTIDE SEQUENCE [LARGE SCALE GENOMIC DNA]</scope>
    <source>
        <strain evidence="5 6">2B3F</strain>
    </source>
</reference>
<dbReference type="RefSeq" id="WP_087134110.1">
    <property type="nucleotide sequence ID" value="NZ_FUKP01000049.1"/>
</dbReference>
<dbReference type="PANTHER" id="PTHR43318:SF1">
    <property type="entry name" value="POLYSACCHARIDE BIOSYNTHESIS PROTEIN EPSC-RELATED"/>
    <property type="match status" value="1"/>
</dbReference>
<feature type="compositionally biased region" description="Polar residues" evidence="2">
    <location>
        <begin position="623"/>
        <end position="633"/>
    </location>
</feature>
<keyword evidence="3" id="KW-1133">Transmembrane helix</keyword>
<feature type="compositionally biased region" description="Basic and acidic residues" evidence="2">
    <location>
        <begin position="608"/>
        <end position="622"/>
    </location>
</feature>
<feature type="region of interest" description="Disordered" evidence="2">
    <location>
        <begin position="596"/>
        <end position="633"/>
    </location>
</feature>
<keyword evidence="5" id="KW-0456">Lyase</keyword>
<evidence type="ECO:0000256" key="3">
    <source>
        <dbReference type="SAM" id="Phobius"/>
    </source>
</evidence>
<dbReference type="InterPro" id="IPR003869">
    <property type="entry name" value="Polysac_CapD-like"/>
</dbReference>
<dbReference type="EMBL" id="FUKP01000049">
    <property type="protein sequence ID" value="SJN28501.1"/>
    <property type="molecule type" value="Genomic_DNA"/>
</dbReference>
<feature type="transmembrane region" description="Helical" evidence="3">
    <location>
        <begin position="52"/>
        <end position="76"/>
    </location>
</feature>
<keyword evidence="3" id="KW-0472">Membrane</keyword>
<dbReference type="InterPro" id="IPR051203">
    <property type="entry name" value="Polysaccharide_Synthase-Rel"/>
</dbReference>
<dbReference type="AlphaFoldDB" id="A0A1R4J8P8"/>
<keyword evidence="3" id="KW-0812">Transmembrane</keyword>
<dbReference type="CDD" id="cd05237">
    <property type="entry name" value="UDP_invert_4-6DH_SDR_e"/>
    <property type="match status" value="1"/>
</dbReference>
<evidence type="ECO:0000313" key="5">
    <source>
        <dbReference type="EMBL" id="SJN28501.1"/>
    </source>
</evidence>
<comment type="similarity">
    <text evidence="1">Belongs to the polysaccharide synthase family.</text>
</comment>